<dbReference type="PANTHER" id="PTHR42811">
    <property type="entry name" value="SERINE ACETYLTRANSFERASE"/>
    <property type="match status" value="1"/>
</dbReference>
<evidence type="ECO:0000256" key="3">
    <source>
        <dbReference type="ARBA" id="ARBA00023315"/>
    </source>
</evidence>
<dbReference type="SUPFAM" id="SSF51161">
    <property type="entry name" value="Trimeric LpxA-like enzymes"/>
    <property type="match status" value="1"/>
</dbReference>
<organism evidence="4 5">
    <name type="scientific">Nitrospira defluvii</name>
    <dbReference type="NCBI Taxonomy" id="330214"/>
    <lineage>
        <taxon>Bacteria</taxon>
        <taxon>Pseudomonadati</taxon>
        <taxon>Nitrospirota</taxon>
        <taxon>Nitrospiria</taxon>
        <taxon>Nitrospirales</taxon>
        <taxon>Nitrospiraceae</taxon>
        <taxon>Nitrospira</taxon>
    </lineage>
</organism>
<comment type="similarity">
    <text evidence="1">Belongs to the transferase hexapeptide repeat family.</text>
</comment>
<dbReference type="GO" id="GO:0005737">
    <property type="term" value="C:cytoplasm"/>
    <property type="evidence" value="ECO:0007669"/>
    <property type="project" value="InterPro"/>
</dbReference>
<accession>D8PFS1</accession>
<dbReference type="PIRSF" id="PIRSF000441">
    <property type="entry name" value="CysE"/>
    <property type="match status" value="1"/>
</dbReference>
<dbReference type="GO" id="GO:0006535">
    <property type="term" value="P:cysteine biosynthetic process from serine"/>
    <property type="evidence" value="ECO:0007669"/>
    <property type="project" value="InterPro"/>
</dbReference>
<dbReference type="CDD" id="cd03354">
    <property type="entry name" value="LbH_SAT"/>
    <property type="match status" value="1"/>
</dbReference>
<evidence type="ECO:0000313" key="5">
    <source>
        <dbReference type="Proteomes" id="UP000001660"/>
    </source>
</evidence>
<dbReference type="OrthoDB" id="9800846at2"/>
<sequence length="150" mass="16434">MNAITPCKLARRLYLSRIPVLPKLIYYLMFLVYNSSIPFKAEIGRGTRFGYGGMGVVIHERSRIGEDCIISQQVTIGGRAGHINPPRVGNRVYVGAGAKLIGDIDIGDECVIGTNSVVMQNVPNRSVVAGIPARVIKSNIDITYYMKHAE</sequence>
<evidence type="ECO:0000313" key="4">
    <source>
        <dbReference type="EMBL" id="CBK42108.1"/>
    </source>
</evidence>
<dbReference type="GO" id="GO:0009001">
    <property type="term" value="F:serine O-acetyltransferase activity"/>
    <property type="evidence" value="ECO:0007669"/>
    <property type="project" value="UniProtKB-EC"/>
</dbReference>
<dbReference type="STRING" id="330214.NIDE2398"/>
<evidence type="ECO:0000256" key="1">
    <source>
        <dbReference type="ARBA" id="ARBA00007274"/>
    </source>
</evidence>
<dbReference type="Pfam" id="PF00132">
    <property type="entry name" value="Hexapep"/>
    <property type="match status" value="1"/>
</dbReference>
<dbReference type="InterPro" id="IPR011004">
    <property type="entry name" value="Trimer_LpxA-like_sf"/>
</dbReference>
<keyword evidence="5" id="KW-1185">Reference proteome</keyword>
<keyword evidence="3 4" id="KW-0012">Acyltransferase</keyword>
<dbReference type="eggNOG" id="COG1045">
    <property type="taxonomic scope" value="Bacteria"/>
</dbReference>
<dbReference type="EMBL" id="FP929003">
    <property type="protein sequence ID" value="CBK42108.1"/>
    <property type="molecule type" value="Genomic_DNA"/>
</dbReference>
<gene>
    <name evidence="4" type="ORF">NIDE2398</name>
</gene>
<protein>
    <submittedName>
        <fullName evidence="4">Putative Serine acetyltransferase</fullName>
        <ecNumber evidence="4">2.3.1.30</ecNumber>
    </submittedName>
</protein>
<dbReference type="InterPro" id="IPR001451">
    <property type="entry name" value="Hexapep"/>
</dbReference>
<dbReference type="Proteomes" id="UP000001660">
    <property type="component" value="Chromosome"/>
</dbReference>
<dbReference type="Gene3D" id="2.160.10.10">
    <property type="entry name" value="Hexapeptide repeat proteins"/>
    <property type="match status" value="1"/>
</dbReference>
<dbReference type="AlphaFoldDB" id="D8PFS1"/>
<reference evidence="4 5" key="1">
    <citation type="journal article" date="2010" name="Proc. Natl. Acad. Sci. U.S.A.">
        <title>A Nitrospira metagenome illuminates the physiology and evolution of globally important nitrite-oxidizing bacteria.</title>
        <authorList>
            <person name="Lucker S."/>
            <person name="Wagner M."/>
            <person name="Maixner F."/>
            <person name="Pelletier E."/>
            <person name="Koch H."/>
            <person name="Vacherie B."/>
            <person name="Rattei T."/>
            <person name="Sinninghe Damste J."/>
            <person name="Spieck E."/>
            <person name="Le Paslier D."/>
            <person name="Daims H."/>
        </authorList>
    </citation>
    <scope>NUCLEOTIDE SEQUENCE [LARGE SCALE GENOMIC DNA]</scope>
</reference>
<dbReference type="InterPro" id="IPR005881">
    <property type="entry name" value="Ser_O-AcTrfase"/>
</dbReference>
<dbReference type="InterPro" id="IPR045304">
    <property type="entry name" value="LbH_SAT"/>
</dbReference>
<dbReference type="KEGG" id="nde:NIDE2398"/>
<keyword evidence="2 4" id="KW-0808">Transferase</keyword>
<name>D8PFS1_9BACT</name>
<dbReference type="HOGENOM" id="CLU_051638_10_2_0"/>
<dbReference type="EC" id="2.3.1.30" evidence="4"/>
<evidence type="ECO:0000256" key="2">
    <source>
        <dbReference type="ARBA" id="ARBA00022679"/>
    </source>
</evidence>
<proteinExistence type="inferred from homology"/>